<dbReference type="Gene3D" id="2.30.110.10">
    <property type="entry name" value="Electron Transport, Fmn-binding Protein, Chain A"/>
    <property type="match status" value="1"/>
</dbReference>
<evidence type="ECO:0000313" key="5">
    <source>
        <dbReference type="Proteomes" id="UP000005222"/>
    </source>
</evidence>
<dbReference type="Proteomes" id="UP000005222">
    <property type="component" value="Chromosome L"/>
</dbReference>
<protein>
    <submittedName>
        <fullName evidence="4">Piso0_004664 protein</fullName>
    </submittedName>
</protein>
<dbReference type="HOGENOM" id="CLU_058669_1_0_1"/>
<dbReference type="EMBL" id="FO082049">
    <property type="protein sequence ID" value="CCE84062.1"/>
    <property type="molecule type" value="Genomic_DNA"/>
</dbReference>
<evidence type="ECO:0000256" key="1">
    <source>
        <dbReference type="SAM" id="MobiDB-lite"/>
    </source>
</evidence>
<dbReference type="Pfam" id="PF12766">
    <property type="entry name" value="Pyridox_oxase_2"/>
    <property type="match status" value="1"/>
</dbReference>
<dbReference type="STRING" id="559304.G8Y632"/>
<reference evidence="5" key="2">
    <citation type="journal article" date="2012" name="G3 (Bethesda)">
        <title>Pichia sorbitophila, an interspecies yeast hybrid reveals early steps of genome resolution following polyploidization.</title>
        <authorList>
            <person name="Leh Louis V."/>
            <person name="Despons L."/>
            <person name="Friedrich A."/>
            <person name="Martin T."/>
            <person name="Durrens P."/>
            <person name="Casaregola S."/>
            <person name="Neuveglise C."/>
            <person name="Fairhead C."/>
            <person name="Marck C."/>
            <person name="Cruz J.A."/>
            <person name="Straub M.L."/>
            <person name="Kugler V."/>
            <person name="Sacerdot C."/>
            <person name="Uzunov Z."/>
            <person name="Thierry A."/>
            <person name="Weiss S."/>
            <person name="Bleykasten C."/>
            <person name="De Montigny J."/>
            <person name="Jacques N."/>
            <person name="Jung P."/>
            <person name="Lemaire M."/>
            <person name="Mallet S."/>
            <person name="Morel G."/>
            <person name="Richard G.F."/>
            <person name="Sarkar A."/>
            <person name="Savel G."/>
            <person name="Schacherer J."/>
            <person name="Seret M.L."/>
            <person name="Talla E."/>
            <person name="Samson G."/>
            <person name="Jubin C."/>
            <person name="Poulain J."/>
            <person name="Vacherie B."/>
            <person name="Barbe V."/>
            <person name="Pelletier E."/>
            <person name="Sherman D.J."/>
            <person name="Westhof E."/>
            <person name="Weissenbach J."/>
            <person name="Baret P.V."/>
            <person name="Wincker P."/>
            <person name="Gaillardin C."/>
            <person name="Dujon B."/>
            <person name="Souciet J.L."/>
        </authorList>
    </citation>
    <scope>NUCLEOTIDE SEQUENCE [LARGE SCALE GENOMIC DNA]</scope>
    <source>
        <strain evidence="5">ATCC MYA-4447 / BCRC 22081 / CBS 7064 / NBRC 10061 / NRRL Y-12695</strain>
    </source>
</reference>
<dbReference type="eggNOG" id="KOG4558">
    <property type="taxonomic scope" value="Eukaryota"/>
</dbReference>
<organism evidence="4 5">
    <name type="scientific">Pichia sorbitophila (strain ATCC MYA-4447 / BCRC 22081 / CBS 7064 / NBRC 10061 / NRRL Y-12695)</name>
    <name type="common">Hybrid yeast</name>
    <dbReference type="NCBI Taxonomy" id="559304"/>
    <lineage>
        <taxon>Eukaryota</taxon>
        <taxon>Fungi</taxon>
        <taxon>Dikarya</taxon>
        <taxon>Ascomycota</taxon>
        <taxon>Saccharomycotina</taxon>
        <taxon>Pichiomycetes</taxon>
        <taxon>Debaryomycetaceae</taxon>
        <taxon>Millerozyma</taxon>
    </lineage>
</organism>
<dbReference type="EMBL" id="FO082048">
    <property type="protein sequence ID" value="CCE85093.1"/>
    <property type="molecule type" value="Genomic_DNA"/>
</dbReference>
<evidence type="ECO:0000313" key="3">
    <source>
        <dbReference type="EMBL" id="CCE84062.1"/>
    </source>
</evidence>
<dbReference type="FunCoup" id="G8Y632">
    <property type="interactions" value="274"/>
</dbReference>
<dbReference type="SUPFAM" id="SSF50475">
    <property type="entry name" value="FMN-binding split barrel"/>
    <property type="match status" value="1"/>
</dbReference>
<dbReference type="InterPro" id="IPR024624">
    <property type="entry name" value="Pyridox_Oxase_Alr4036_FMN-bd"/>
</dbReference>
<gene>
    <name evidence="4" type="primary">Piso0_004664</name>
    <name evidence="3" type="ORF">GNLVRS01_PISO0K21856g</name>
    <name evidence="4" type="ORF">GNLVRS01_PISO0L21857g</name>
</gene>
<accession>G8Y632</accession>
<dbReference type="AlphaFoldDB" id="G8Y632"/>
<evidence type="ECO:0000313" key="4">
    <source>
        <dbReference type="EMBL" id="CCE85093.1"/>
    </source>
</evidence>
<reference evidence="4" key="1">
    <citation type="submission" date="2011-10" db="EMBL/GenBank/DDBJ databases">
        <authorList>
            <person name="Genoscope - CEA"/>
        </authorList>
    </citation>
    <scope>NUCLEOTIDE SEQUENCE</scope>
</reference>
<dbReference type="PANTHER" id="PTHR28243:SF1">
    <property type="entry name" value="PYRIDOXAMINE 5'-PHOSPHATE OXIDASE ALR4036 FAMILY FMN-BINDING DOMAIN-CONTAINING PROTEIN"/>
    <property type="match status" value="1"/>
</dbReference>
<feature type="region of interest" description="Disordered" evidence="1">
    <location>
        <begin position="224"/>
        <end position="254"/>
    </location>
</feature>
<dbReference type="InParanoid" id="G8Y632"/>
<dbReference type="OrthoDB" id="5394411at2759"/>
<evidence type="ECO:0000259" key="2">
    <source>
        <dbReference type="Pfam" id="PF12766"/>
    </source>
</evidence>
<feature type="region of interest" description="Disordered" evidence="1">
    <location>
        <begin position="120"/>
        <end position="141"/>
    </location>
</feature>
<dbReference type="PANTHER" id="PTHR28243">
    <property type="entry name" value="AGL049CP"/>
    <property type="match status" value="1"/>
</dbReference>
<dbReference type="Proteomes" id="UP000005222">
    <property type="component" value="Chromosome K"/>
</dbReference>
<dbReference type="GO" id="GO:0010181">
    <property type="term" value="F:FMN binding"/>
    <property type="evidence" value="ECO:0007669"/>
    <property type="project" value="InterPro"/>
</dbReference>
<dbReference type="InterPro" id="IPR012349">
    <property type="entry name" value="Split_barrel_FMN-bd"/>
</dbReference>
<sequence>MVSSLYMAPWVPAFDAAISAQQAASHSPPFVSFSFATVGRDGGPRVRTLVYRGYLFNDRQTNVLTFVTDRRMGKYEELLHNDRFEAVFFFSETRKQFRLRGRARIVDGTHTPVIDTSSIRHRNMSNRMSSGADDSDQEPDELALSVASTLDAKKTPNNTGADVQSAPLDHGLLSPSLAASMSEKCASGLSYTNLQGWTESHYTPPSRTEWEHEINRQWGQLSKSMKKSFRKPPPGSPMTESSHKSIDSLSRGVDGKKDEDGLKNFALVALFVDYVDLYELDKDRRYVYERDSLHQWVEHEVCP</sequence>
<keyword evidence="5" id="KW-1185">Reference proteome</keyword>
<feature type="domain" description="Pyridoxamine 5'-phosphate oxidase Alr4036 family FMN-binding" evidence="2">
    <location>
        <begin position="7"/>
        <end position="106"/>
    </location>
</feature>
<proteinExistence type="predicted"/>
<name>G8Y632_PICSO</name>